<gene>
    <name evidence="7" type="ORF">NliqN6_0112</name>
</gene>
<feature type="region of interest" description="Disordered" evidence="4">
    <location>
        <begin position="446"/>
        <end position="467"/>
    </location>
</feature>
<evidence type="ECO:0000313" key="7">
    <source>
        <dbReference type="EMBL" id="GHJ83710.1"/>
    </source>
</evidence>
<feature type="region of interest" description="Disordered" evidence="4">
    <location>
        <begin position="152"/>
        <end position="187"/>
    </location>
</feature>
<organism evidence="7 8">
    <name type="scientific">Naganishia liquefaciens</name>
    <dbReference type="NCBI Taxonomy" id="104408"/>
    <lineage>
        <taxon>Eukaryota</taxon>
        <taxon>Fungi</taxon>
        <taxon>Dikarya</taxon>
        <taxon>Basidiomycota</taxon>
        <taxon>Agaricomycotina</taxon>
        <taxon>Tremellomycetes</taxon>
        <taxon>Filobasidiales</taxon>
        <taxon>Filobasidiaceae</taxon>
        <taxon>Naganishia</taxon>
    </lineage>
</organism>
<dbReference type="Proteomes" id="UP000620104">
    <property type="component" value="Unassembled WGS sequence"/>
</dbReference>
<evidence type="ECO:0000256" key="2">
    <source>
        <dbReference type="ARBA" id="ARBA00009870"/>
    </source>
</evidence>
<dbReference type="Pfam" id="PF04825">
    <property type="entry name" value="Rad21_Rec8_N"/>
    <property type="match status" value="1"/>
</dbReference>
<evidence type="ECO:0008006" key="9">
    <source>
        <dbReference type="Google" id="ProtNLM"/>
    </source>
</evidence>
<dbReference type="InterPro" id="IPR006909">
    <property type="entry name" value="Rad21/Rec8_C_eu"/>
</dbReference>
<dbReference type="Pfam" id="PF04824">
    <property type="entry name" value="Rad21_Rec8"/>
    <property type="match status" value="1"/>
</dbReference>
<proteinExistence type="inferred from homology"/>
<keyword evidence="3" id="KW-0539">Nucleus</keyword>
<dbReference type="InterPro" id="IPR039781">
    <property type="entry name" value="Rad21/Rec8-like"/>
</dbReference>
<dbReference type="InterPro" id="IPR036390">
    <property type="entry name" value="WH_DNA-bd_sf"/>
</dbReference>
<feature type="region of interest" description="Disordered" evidence="4">
    <location>
        <begin position="599"/>
        <end position="620"/>
    </location>
</feature>
<protein>
    <recommendedName>
        <fullName evidence="9">Rad21/Rec8-like protein N-terminal domain-containing protein</fullName>
    </recommendedName>
</protein>
<feature type="compositionally biased region" description="Basic and acidic residues" evidence="4">
    <location>
        <begin position="163"/>
        <end position="173"/>
    </location>
</feature>
<evidence type="ECO:0000259" key="6">
    <source>
        <dbReference type="Pfam" id="PF04825"/>
    </source>
</evidence>
<evidence type="ECO:0000313" key="8">
    <source>
        <dbReference type="Proteomes" id="UP000620104"/>
    </source>
</evidence>
<dbReference type="SUPFAM" id="SSF46785">
    <property type="entry name" value="Winged helix' DNA-binding domain"/>
    <property type="match status" value="1"/>
</dbReference>
<dbReference type="GO" id="GO:0007062">
    <property type="term" value="P:sister chromatid cohesion"/>
    <property type="evidence" value="ECO:0007669"/>
    <property type="project" value="InterPro"/>
</dbReference>
<dbReference type="InterPro" id="IPR023093">
    <property type="entry name" value="ScpA-like_C"/>
</dbReference>
<dbReference type="GO" id="GO:1990414">
    <property type="term" value="P:replication-born double-strand break repair via sister chromatid exchange"/>
    <property type="evidence" value="ECO:0007669"/>
    <property type="project" value="TreeGrafter"/>
</dbReference>
<evidence type="ECO:0000259" key="5">
    <source>
        <dbReference type="Pfam" id="PF04824"/>
    </source>
</evidence>
<comment type="similarity">
    <text evidence="2">Belongs to the rad21 family.</text>
</comment>
<name>A0A8H3YBY5_9TREE</name>
<accession>A0A8H3YBY5</accession>
<evidence type="ECO:0000256" key="1">
    <source>
        <dbReference type="ARBA" id="ARBA00004123"/>
    </source>
</evidence>
<keyword evidence="8" id="KW-1185">Reference proteome</keyword>
<dbReference type="Gene3D" id="1.10.10.580">
    <property type="entry name" value="Structural maintenance of chromosome 1. Chain E"/>
    <property type="match status" value="1"/>
</dbReference>
<dbReference type="EMBL" id="BLZA01000002">
    <property type="protein sequence ID" value="GHJ83710.1"/>
    <property type="molecule type" value="Genomic_DNA"/>
</dbReference>
<dbReference type="InterPro" id="IPR006910">
    <property type="entry name" value="Rad21_Rec8_N"/>
</dbReference>
<feature type="domain" description="Rad21/Rec8-like protein C-terminal eukaryotic" evidence="5">
    <location>
        <begin position="662"/>
        <end position="703"/>
    </location>
</feature>
<evidence type="ECO:0000256" key="3">
    <source>
        <dbReference type="ARBA" id="ARBA00023242"/>
    </source>
</evidence>
<comment type="caution">
    <text evidence="7">The sequence shown here is derived from an EMBL/GenBank/DDBJ whole genome shotgun (WGS) entry which is preliminary data.</text>
</comment>
<reference evidence="7" key="1">
    <citation type="submission" date="2020-07" db="EMBL/GenBank/DDBJ databases">
        <title>Draft Genome Sequence of a Deep-Sea Yeast, Naganishia (Cryptococcus) liquefaciens strain N6.</title>
        <authorList>
            <person name="Han Y.W."/>
            <person name="Kajitani R."/>
            <person name="Morimoto H."/>
            <person name="Parhat M."/>
            <person name="Tsubouchi H."/>
            <person name="Bakenova O."/>
            <person name="Ogata M."/>
            <person name="Argunhan B."/>
            <person name="Aoki R."/>
            <person name="Kajiwara S."/>
            <person name="Itoh T."/>
            <person name="Iwasaki H."/>
        </authorList>
    </citation>
    <scope>NUCLEOTIDE SEQUENCE</scope>
    <source>
        <strain evidence="7">N6</strain>
    </source>
</reference>
<dbReference type="PANTHER" id="PTHR12585:SF72">
    <property type="entry name" value="MEIOTIC RECOMBINATION PROTEIN REC8"/>
    <property type="match status" value="1"/>
</dbReference>
<dbReference type="GO" id="GO:0008278">
    <property type="term" value="C:cohesin complex"/>
    <property type="evidence" value="ECO:0007669"/>
    <property type="project" value="InterPro"/>
</dbReference>
<evidence type="ECO:0000256" key="4">
    <source>
        <dbReference type="SAM" id="MobiDB-lite"/>
    </source>
</evidence>
<comment type="subcellular location">
    <subcellularLocation>
        <location evidence="1">Nucleus</location>
    </subcellularLocation>
</comment>
<dbReference type="PANTHER" id="PTHR12585">
    <property type="entry name" value="SCC1 / RAD21 FAMILY MEMBER"/>
    <property type="match status" value="1"/>
</dbReference>
<dbReference type="GO" id="GO:0003682">
    <property type="term" value="F:chromatin binding"/>
    <property type="evidence" value="ECO:0007669"/>
    <property type="project" value="TreeGrafter"/>
</dbReference>
<dbReference type="AlphaFoldDB" id="A0A8H3YBY5"/>
<dbReference type="OrthoDB" id="10071381at2759"/>
<feature type="domain" description="Rad21/Rec8-like protein N-terminal" evidence="6">
    <location>
        <begin position="1"/>
        <end position="108"/>
    </location>
</feature>
<dbReference type="GO" id="GO:0005634">
    <property type="term" value="C:nucleus"/>
    <property type="evidence" value="ECO:0007669"/>
    <property type="project" value="UniProtKB-SubCell"/>
</dbReference>
<sequence>MFFSEDFLLVKPGGLGIFWLAATVGARGRKVLTKKTLLECDITEACEKILNPPAPIALRTSAGLMMGVVKVHDARYDFVVNDVTNLESAVKKAVEGGSKRDLDHDKINAAHKATARAEVITVHHQPGQGFAPNLDLAQTTWESFLKVYGKSGKEASEDPFDSQEARESSDSGRARSRSFTPEPERGRHIASQDVINLPRFRHRSSSLLPGNRLDSEHVDVDAEPAPFEIEGIVRENTDSLLVKRVRGTSGTGSILLAAGNDSSFSAGNGGIDYQPVDLGFDLGIDLPLLEGLGVQDHLPADAIHDQDVANMVPQNVSMDQNVVDALLDNCDPALSRQGSLAADDLPVRAVTKAKPRRVVCLIDKTIELDNQELREMKSNYKTRMTDAKHQRMIDEQRKETLGRVRAEIAQPFGYGAPIAAELEAFWTVVARPPFDAVKALQQAKRKRSRAVTEGAGVPKDKLHDLEPLPLDDMDMQAMDLQNAGEDEGRQRLGSDELQEVEMGRRANGIQMPWEVPVYKAPSDLGHDDPYGVPASSTVGTGTGPRLSLVTPQNARERLVRRARSSSIIGSNISGSAQRKAMLADSSILDEGQLDLPDAAFPDEPVPMQEENEASQPSLPGYVNVNERQFLEYLREHASAALPDDDDVFESDHSVLFSEIARPQEHKRAIAVNAFYLILTLVTKNSISVNQEEPFEDIAITMKRPFAY</sequence>